<evidence type="ECO:0000313" key="2">
    <source>
        <dbReference type="EMBL" id="KAL1630315.1"/>
    </source>
</evidence>
<evidence type="ECO:0008006" key="4">
    <source>
        <dbReference type="Google" id="ProtNLM"/>
    </source>
</evidence>
<evidence type="ECO:0000256" key="1">
    <source>
        <dbReference type="SAM" id="MobiDB-lite"/>
    </source>
</evidence>
<evidence type="ECO:0000313" key="3">
    <source>
        <dbReference type="Proteomes" id="UP001521116"/>
    </source>
</evidence>
<feature type="compositionally biased region" description="Low complexity" evidence="1">
    <location>
        <begin position="203"/>
        <end position="212"/>
    </location>
</feature>
<proteinExistence type="predicted"/>
<dbReference type="EMBL" id="JAJVDC020000048">
    <property type="protein sequence ID" value="KAL1630315.1"/>
    <property type="molecule type" value="Genomic_DNA"/>
</dbReference>
<sequence>MAPASGTPMPSNPAPPAVPTPSTDTLPNADREGYAKLTHRLSIFLLVACPTIAMIPPRKLDLYTFGLSGMTLIGAEHLVRERTGRTILQRVGNQFDSVVQPADHMPTERARQVQEMQRRAKEERDALLRQAGREQESKKQEQSVLQRVWMGGETEGWRERRLKEEREAIEEGRGYGDLIMDQIWDVWNWGRGKTGHEGEGEGQSDSSSSTKN</sequence>
<reference evidence="2 3" key="1">
    <citation type="submission" date="2024-02" db="EMBL/GenBank/DDBJ databases">
        <title>De novo assembly and annotation of 12 fungi associated with fruit tree decline syndrome in Ontario, Canada.</title>
        <authorList>
            <person name="Sulman M."/>
            <person name="Ellouze W."/>
            <person name="Ilyukhin E."/>
        </authorList>
    </citation>
    <scope>NUCLEOTIDE SEQUENCE [LARGE SCALE GENOMIC DNA]</scope>
    <source>
        <strain evidence="2 3">M1-105</strain>
    </source>
</reference>
<dbReference type="Proteomes" id="UP001521116">
    <property type="component" value="Unassembled WGS sequence"/>
</dbReference>
<feature type="compositionally biased region" description="Pro residues" evidence="1">
    <location>
        <begin position="10"/>
        <end position="19"/>
    </location>
</feature>
<feature type="region of interest" description="Disordered" evidence="1">
    <location>
        <begin position="189"/>
        <end position="212"/>
    </location>
</feature>
<feature type="region of interest" description="Disordered" evidence="1">
    <location>
        <begin position="1"/>
        <end position="30"/>
    </location>
</feature>
<gene>
    <name evidence="2" type="ORF">SLS56_004987</name>
</gene>
<comment type="caution">
    <text evidence="2">The sequence shown here is derived from an EMBL/GenBank/DDBJ whole genome shotgun (WGS) entry which is preliminary data.</text>
</comment>
<organism evidence="2 3">
    <name type="scientific">Neofusicoccum ribis</name>
    <dbReference type="NCBI Taxonomy" id="45134"/>
    <lineage>
        <taxon>Eukaryota</taxon>
        <taxon>Fungi</taxon>
        <taxon>Dikarya</taxon>
        <taxon>Ascomycota</taxon>
        <taxon>Pezizomycotina</taxon>
        <taxon>Dothideomycetes</taxon>
        <taxon>Dothideomycetes incertae sedis</taxon>
        <taxon>Botryosphaeriales</taxon>
        <taxon>Botryosphaeriaceae</taxon>
        <taxon>Neofusicoccum</taxon>
    </lineage>
</organism>
<accession>A0ABR3SUQ5</accession>
<name>A0ABR3SUQ5_9PEZI</name>
<protein>
    <recommendedName>
        <fullName evidence="4">Rhomboid family membrane protein</fullName>
    </recommendedName>
</protein>
<keyword evidence="3" id="KW-1185">Reference proteome</keyword>